<reference evidence="13" key="1">
    <citation type="submission" date="2017-02" db="UniProtKB">
        <authorList>
            <consortium name="WormBaseParasite"/>
        </authorList>
    </citation>
    <scope>IDENTIFICATION</scope>
</reference>
<dbReference type="InterPro" id="IPR050271">
    <property type="entry name" value="UDP-glycosyltransferase"/>
</dbReference>
<evidence type="ECO:0000256" key="5">
    <source>
        <dbReference type="ARBA" id="ARBA00022679"/>
    </source>
</evidence>
<evidence type="ECO:0000256" key="10">
    <source>
        <dbReference type="ARBA" id="ARBA00047475"/>
    </source>
</evidence>
<comment type="catalytic activity">
    <reaction evidence="10">
        <text>glucuronate acceptor + UDP-alpha-D-glucuronate = acceptor beta-D-glucuronoside + UDP + H(+)</text>
        <dbReference type="Rhea" id="RHEA:21032"/>
        <dbReference type="ChEBI" id="CHEBI:15378"/>
        <dbReference type="ChEBI" id="CHEBI:58052"/>
        <dbReference type="ChEBI" id="CHEBI:58223"/>
        <dbReference type="ChEBI" id="CHEBI:132367"/>
        <dbReference type="ChEBI" id="CHEBI:132368"/>
        <dbReference type="EC" id="2.4.1.17"/>
    </reaction>
</comment>
<dbReference type="Gene3D" id="3.40.50.2000">
    <property type="entry name" value="Glycogen Phosphorylase B"/>
    <property type="match status" value="1"/>
</dbReference>
<sequence length="530" mass="60891">MLYLYKFFFIFSLLFYTSETYKIFVYNPRRSHSHVQYVGRIADILQEAGHSVTVFQPIQLPTLTTVGSKLANVITIDNPIGDGSILKLLTKFEDDVWKKDASNPLNMLSDFSKFSEMLKKNCRDLITNTTLIETFKKEKFDIAFSQFYNPCAFGLFEMMGIKTVISGSSTGLNEAYYELFGLQYSPSYIPSCIGGTGVPKGIIERSKNMISYFVSKYFIIRLFTGRDQEAFDEVFGVGKYDLKQLMGKSAFHFVNSNPLIDYPHPTTSKIVDVAGIGIPDAKKVSEEYDKILSLRKQNVIMSFGSVVKSKNIPDEIKMSILKTFEQFPDTTFIWKYEDDDISFAKDYSNVILKKWIPQVDLLNDGRVNLFITHGGLNSAIELSYQGVPSIFVPFFTDQKRNSFMIERYGCSIIMEKDVLNDPEKFKENINEILTNKKYLENAKKLANMINTYPHEAKKKLVKSVEFAAQFGNVKEMDLPSIEMNFIELYNIDIYIILFSIIFILFLITFKVLKKIVQMCCKKQIIKNKKD</sequence>
<evidence type="ECO:0000256" key="11">
    <source>
        <dbReference type="SAM" id="Phobius"/>
    </source>
</evidence>
<organism evidence="12 13">
    <name type="scientific">Strongyloides papillosus</name>
    <name type="common">Intestinal threadworm</name>
    <dbReference type="NCBI Taxonomy" id="174720"/>
    <lineage>
        <taxon>Eukaryota</taxon>
        <taxon>Metazoa</taxon>
        <taxon>Ecdysozoa</taxon>
        <taxon>Nematoda</taxon>
        <taxon>Chromadorea</taxon>
        <taxon>Rhabditida</taxon>
        <taxon>Tylenchina</taxon>
        <taxon>Panagrolaimomorpha</taxon>
        <taxon>Strongyloidoidea</taxon>
        <taxon>Strongyloididae</taxon>
        <taxon>Strongyloides</taxon>
    </lineage>
</organism>
<dbReference type="CDD" id="cd03784">
    <property type="entry name" value="GT1_Gtf-like"/>
    <property type="match status" value="1"/>
</dbReference>
<evidence type="ECO:0000256" key="4">
    <source>
        <dbReference type="ARBA" id="ARBA00022676"/>
    </source>
</evidence>
<proteinExistence type="inferred from homology"/>
<dbReference type="WBParaSite" id="SPAL_0001740600.1">
    <property type="protein sequence ID" value="SPAL_0001740600.1"/>
    <property type="gene ID" value="SPAL_0001740600"/>
</dbReference>
<dbReference type="GO" id="GO:0015020">
    <property type="term" value="F:glucuronosyltransferase activity"/>
    <property type="evidence" value="ECO:0007669"/>
    <property type="project" value="UniProtKB-EC"/>
</dbReference>
<keyword evidence="5" id="KW-0808">Transferase</keyword>
<evidence type="ECO:0000256" key="7">
    <source>
        <dbReference type="ARBA" id="ARBA00022729"/>
    </source>
</evidence>
<dbReference type="AlphaFoldDB" id="A0A0N5CHU4"/>
<dbReference type="Proteomes" id="UP000046392">
    <property type="component" value="Unplaced"/>
</dbReference>
<keyword evidence="12" id="KW-1185">Reference proteome</keyword>
<evidence type="ECO:0000256" key="1">
    <source>
        <dbReference type="ARBA" id="ARBA00004167"/>
    </source>
</evidence>
<dbReference type="InterPro" id="IPR002213">
    <property type="entry name" value="UDP_glucos_trans"/>
</dbReference>
<comment type="similarity">
    <text evidence="2">Belongs to the UDP-glycosyltransferase family.</text>
</comment>
<dbReference type="SUPFAM" id="SSF53756">
    <property type="entry name" value="UDP-Glycosyltransferase/glycogen phosphorylase"/>
    <property type="match status" value="1"/>
</dbReference>
<dbReference type="GO" id="GO:0016020">
    <property type="term" value="C:membrane"/>
    <property type="evidence" value="ECO:0007669"/>
    <property type="project" value="UniProtKB-SubCell"/>
</dbReference>
<dbReference type="EC" id="2.4.1.17" evidence="3"/>
<dbReference type="FunFam" id="3.40.50.2000:FF:000038">
    <property type="entry name" value="UDP-GlucuronosylTransferase"/>
    <property type="match status" value="1"/>
</dbReference>
<keyword evidence="9 11" id="KW-0472">Membrane</keyword>
<evidence type="ECO:0000256" key="9">
    <source>
        <dbReference type="ARBA" id="ARBA00023136"/>
    </source>
</evidence>
<dbReference type="PANTHER" id="PTHR48043:SF23">
    <property type="entry name" value="UDP-GLUCURONOSYLTRANSFERASE"/>
    <property type="match status" value="1"/>
</dbReference>
<dbReference type="Pfam" id="PF00201">
    <property type="entry name" value="UDPGT"/>
    <property type="match status" value="1"/>
</dbReference>
<evidence type="ECO:0000313" key="13">
    <source>
        <dbReference type="WBParaSite" id="SPAL_0001740600.1"/>
    </source>
</evidence>
<keyword evidence="7" id="KW-0732">Signal</keyword>
<evidence type="ECO:0000256" key="2">
    <source>
        <dbReference type="ARBA" id="ARBA00009995"/>
    </source>
</evidence>
<evidence type="ECO:0000313" key="12">
    <source>
        <dbReference type="Proteomes" id="UP000046392"/>
    </source>
</evidence>
<accession>A0A0N5CHU4</accession>
<feature type="transmembrane region" description="Helical" evidence="11">
    <location>
        <begin position="493"/>
        <end position="512"/>
    </location>
</feature>
<evidence type="ECO:0000256" key="6">
    <source>
        <dbReference type="ARBA" id="ARBA00022692"/>
    </source>
</evidence>
<evidence type="ECO:0000256" key="3">
    <source>
        <dbReference type="ARBA" id="ARBA00012544"/>
    </source>
</evidence>
<dbReference type="PANTHER" id="PTHR48043">
    <property type="entry name" value="EG:EG0003.4 PROTEIN-RELATED"/>
    <property type="match status" value="1"/>
</dbReference>
<protein>
    <recommendedName>
        <fullName evidence="3">glucuronosyltransferase</fullName>
        <ecNumber evidence="3">2.4.1.17</ecNumber>
    </recommendedName>
</protein>
<keyword evidence="4" id="KW-0328">Glycosyltransferase</keyword>
<keyword evidence="6 11" id="KW-0812">Transmembrane</keyword>
<name>A0A0N5CHU4_STREA</name>
<comment type="subcellular location">
    <subcellularLocation>
        <location evidence="1">Membrane</location>
        <topology evidence="1">Single-pass membrane protein</topology>
    </subcellularLocation>
</comment>
<evidence type="ECO:0000256" key="8">
    <source>
        <dbReference type="ARBA" id="ARBA00022989"/>
    </source>
</evidence>
<keyword evidence="8 11" id="KW-1133">Transmembrane helix</keyword>